<evidence type="ECO:0000313" key="1">
    <source>
        <dbReference type="EMBL" id="EOT42092.1"/>
    </source>
</evidence>
<protein>
    <recommendedName>
        <fullName evidence="5">Phage head-tail adaptor</fullName>
    </recommendedName>
</protein>
<accession>A0AAV3IX64</accession>
<dbReference type="RefSeq" id="WP_016180826.1">
    <property type="nucleotide sequence ID" value="NZ_KE136365.1"/>
</dbReference>
<gene>
    <name evidence="2" type="ORF">I570_02916</name>
    <name evidence="1" type="ORF">OMU_03015</name>
</gene>
<dbReference type="Proteomes" id="UP000014107">
    <property type="component" value="Unassembled WGS sequence"/>
</dbReference>
<proteinExistence type="predicted"/>
<evidence type="ECO:0000313" key="4">
    <source>
        <dbReference type="Proteomes" id="UP000014107"/>
    </source>
</evidence>
<keyword evidence="3" id="KW-1185">Reference proteome</keyword>
<dbReference type="AlphaFoldDB" id="A0AAV3IX64"/>
<organism evidence="2 4">
    <name type="scientific">Enterococcus avium ATCC 14025</name>
    <dbReference type="NCBI Taxonomy" id="1140002"/>
    <lineage>
        <taxon>Bacteria</taxon>
        <taxon>Bacillati</taxon>
        <taxon>Bacillota</taxon>
        <taxon>Bacilli</taxon>
        <taxon>Lactobacillales</taxon>
        <taxon>Enterococcaceae</taxon>
        <taxon>Enterococcus</taxon>
    </lineage>
</organism>
<evidence type="ECO:0000313" key="3">
    <source>
        <dbReference type="Proteomes" id="UP000014104"/>
    </source>
</evidence>
<reference evidence="2 4" key="2">
    <citation type="submission" date="2013-03" db="EMBL/GenBank/DDBJ databases">
        <title>The Genome Sequence of Enterococcus avium ATCC_14025 (PacBio/Illumina hybrid assembly).</title>
        <authorList>
            <consortium name="The Broad Institute Genomics Platform"/>
            <consortium name="The Broad Institute Genome Sequencing Center for Infectious Disease"/>
            <person name="Earl A."/>
            <person name="Russ C."/>
            <person name="Gilmore M."/>
            <person name="Surin D."/>
            <person name="Walker B."/>
            <person name="Young S."/>
            <person name="Zeng Q."/>
            <person name="Gargeya S."/>
            <person name="Fitzgerald M."/>
            <person name="Haas B."/>
            <person name="Abouelleil A."/>
            <person name="Allen A.W."/>
            <person name="Alvarado L."/>
            <person name="Arachchi H.M."/>
            <person name="Berlin A.M."/>
            <person name="Chapman S.B."/>
            <person name="Gainer-Dewar J."/>
            <person name="Goldberg J."/>
            <person name="Griggs A."/>
            <person name="Gujja S."/>
            <person name="Hansen M."/>
            <person name="Howarth C."/>
            <person name="Imamovic A."/>
            <person name="Ireland A."/>
            <person name="Larimer J."/>
            <person name="McCowan C."/>
            <person name="Murphy C."/>
            <person name="Pearson M."/>
            <person name="Poon T.W."/>
            <person name="Priest M."/>
            <person name="Roberts A."/>
            <person name="Saif S."/>
            <person name="Shea T."/>
            <person name="Sisk P."/>
            <person name="Sykes S."/>
            <person name="Wortman J."/>
            <person name="Nusbaum C."/>
            <person name="Birren B."/>
        </authorList>
    </citation>
    <scope>NUCLEOTIDE SEQUENCE [LARGE SCALE GENOMIC DNA]</scope>
    <source>
        <strain evidence="2 4">ATCC 14025</strain>
    </source>
</reference>
<evidence type="ECO:0000313" key="2">
    <source>
        <dbReference type="EMBL" id="EOU20469.1"/>
    </source>
</evidence>
<comment type="caution">
    <text evidence="2">The sequence shown here is derived from an EMBL/GenBank/DDBJ whole genome shotgun (WGS) entry which is preliminary data.</text>
</comment>
<sequence length="103" mass="12016">MNLYPIELFENKKIGQDKLHNPIYELSSFFVGEGRKSIWTATEISLDNRIVSKQLQKAVTTLCRSRLEQAVCLELNGDQYSIEEIKGEDDDRWRIVYLKSYGK</sequence>
<name>A0AAV3IX64_ENTAV</name>
<dbReference type="EMBL" id="AHYV01000032">
    <property type="protein sequence ID" value="EOT42092.1"/>
    <property type="molecule type" value="Genomic_DNA"/>
</dbReference>
<evidence type="ECO:0008006" key="5">
    <source>
        <dbReference type="Google" id="ProtNLM"/>
    </source>
</evidence>
<dbReference type="Proteomes" id="UP000014104">
    <property type="component" value="Unassembled WGS sequence"/>
</dbReference>
<dbReference type="EMBL" id="ASWL01000004">
    <property type="protein sequence ID" value="EOU20469.1"/>
    <property type="molecule type" value="Genomic_DNA"/>
</dbReference>
<reference evidence="1 3" key="1">
    <citation type="submission" date="2013-03" db="EMBL/GenBank/DDBJ databases">
        <title>The Genome Sequence of Enterococcus avium ATCC_14025 (Illumina only assembly).</title>
        <authorList>
            <consortium name="The Broad Institute Genomics Platform"/>
            <consortium name="The Broad Institute Genome Sequencing Center for Infectious Disease"/>
            <person name="Earl A."/>
            <person name="Russ C."/>
            <person name="Gilmore M."/>
            <person name="Surin D."/>
            <person name="Walker B."/>
            <person name="Young S."/>
            <person name="Zeng Q."/>
            <person name="Gargeya S."/>
            <person name="Fitzgerald M."/>
            <person name="Haas B."/>
            <person name="Abouelleil A."/>
            <person name="Allen A.W."/>
            <person name="Alvarado L."/>
            <person name="Arachchi H.M."/>
            <person name="Berlin A.M."/>
            <person name="Chapman S.B."/>
            <person name="Gainer-Dewar J."/>
            <person name="Goldberg J."/>
            <person name="Griggs A."/>
            <person name="Gujja S."/>
            <person name="Hansen M."/>
            <person name="Howarth C."/>
            <person name="Imamovic A."/>
            <person name="Ireland A."/>
            <person name="Larimer J."/>
            <person name="McCowan C."/>
            <person name="Murphy C."/>
            <person name="Pearson M."/>
            <person name="Poon T.W."/>
            <person name="Priest M."/>
            <person name="Roberts A."/>
            <person name="Saif S."/>
            <person name="Shea T."/>
            <person name="Sisk P."/>
            <person name="Sykes S."/>
            <person name="Wortman J."/>
            <person name="Nusbaum C."/>
            <person name="Birren B."/>
        </authorList>
    </citation>
    <scope>NUCLEOTIDE SEQUENCE [LARGE SCALE GENOMIC DNA]</scope>
    <source>
        <strain evidence="1 3">ATCC 14025</strain>
    </source>
</reference>